<evidence type="ECO:0000313" key="10">
    <source>
        <dbReference type="Proteomes" id="UP001589834"/>
    </source>
</evidence>
<dbReference type="PANTHER" id="PTHR30026:SF20">
    <property type="entry name" value="OUTER MEMBRANE PROTEIN TOLC"/>
    <property type="match status" value="1"/>
</dbReference>
<dbReference type="PANTHER" id="PTHR30026">
    <property type="entry name" value="OUTER MEMBRANE PROTEIN TOLC"/>
    <property type="match status" value="1"/>
</dbReference>
<comment type="similarity">
    <text evidence="2">Belongs to the outer membrane factor (OMF) (TC 1.B.17) family.</text>
</comment>
<comment type="subcellular location">
    <subcellularLocation>
        <location evidence="1">Cell outer membrane</location>
    </subcellularLocation>
</comment>
<name>A0ABV6PPB9_9BURK</name>
<keyword evidence="7" id="KW-0998">Cell outer membrane</keyword>
<evidence type="ECO:0000313" key="9">
    <source>
        <dbReference type="EMBL" id="MFC0591655.1"/>
    </source>
</evidence>
<keyword evidence="6" id="KW-0472">Membrane</keyword>
<gene>
    <name evidence="9" type="ORF">ACFFGG_03705</name>
</gene>
<dbReference type="InterPro" id="IPR003423">
    <property type="entry name" value="OMP_efflux"/>
</dbReference>
<sequence length="460" mass="48823">MRLPARPPRRIALTLAALLALAGGGAHAQSLLQLYQQAQGYDAAVQSARAQLQASQARAEQARAGLLPQLGLQAGAQHNWADTSIGSGGSSSSFNVLTAGLVGSQPLYRPANRIAWDQGQRAYESARVNLAGADQDLMVRLAQAYFDVLAAQDALASVRALKASVSQQLAAAQRNFEVGNATITDSREAQARFDLASAQEIASENDLRVKTLALEQLVGQAGIHPLTLAQPIVLPAPQPADVHAWVNQAAEQHPGVVQARMALDIARMETDRARAAGQPTVDLQASVGQTRYPNGNPSVSIAPTTRARTNNASIGVVLNWPLFAGYAIENRVKETLALQDRARADLDNLQRTVSQSARAAFFGVQSGLSQVKALEAAEHSSQTALQANLIGYQVGVRINIDVLNAQSQLYQTQRDLARARYDVLVGLLRLKQAAGALSAQDLNGVDALLAKAEPAAEKSE</sequence>
<comment type="caution">
    <text evidence="9">The sequence shown here is derived from an EMBL/GenBank/DDBJ whole genome shotgun (WGS) entry which is preliminary data.</text>
</comment>
<evidence type="ECO:0000256" key="2">
    <source>
        <dbReference type="ARBA" id="ARBA00007613"/>
    </source>
</evidence>
<feature type="chain" id="PRO_5047499192" evidence="8">
    <location>
        <begin position="29"/>
        <end position="460"/>
    </location>
</feature>
<accession>A0ABV6PPB9</accession>
<reference evidence="9 10" key="1">
    <citation type="submission" date="2024-09" db="EMBL/GenBank/DDBJ databases">
        <authorList>
            <person name="Sun Q."/>
            <person name="Mori K."/>
        </authorList>
    </citation>
    <scope>NUCLEOTIDE SEQUENCE [LARGE SCALE GENOMIC DNA]</scope>
    <source>
        <strain evidence="9 10">NCAIM B.02336</strain>
    </source>
</reference>
<evidence type="ECO:0000256" key="7">
    <source>
        <dbReference type="ARBA" id="ARBA00023237"/>
    </source>
</evidence>
<dbReference type="Proteomes" id="UP001589834">
    <property type="component" value="Unassembled WGS sequence"/>
</dbReference>
<dbReference type="InterPro" id="IPR051906">
    <property type="entry name" value="TolC-like"/>
</dbReference>
<dbReference type="Gene3D" id="1.20.1600.10">
    <property type="entry name" value="Outer membrane efflux proteins (OEP)"/>
    <property type="match status" value="1"/>
</dbReference>
<dbReference type="Pfam" id="PF02321">
    <property type="entry name" value="OEP"/>
    <property type="match status" value="2"/>
</dbReference>
<evidence type="ECO:0000256" key="4">
    <source>
        <dbReference type="ARBA" id="ARBA00022452"/>
    </source>
</evidence>
<evidence type="ECO:0000256" key="5">
    <source>
        <dbReference type="ARBA" id="ARBA00022692"/>
    </source>
</evidence>
<dbReference type="RefSeq" id="WP_293223234.1">
    <property type="nucleotide sequence ID" value="NZ_JBHLTN010000007.1"/>
</dbReference>
<feature type="signal peptide" evidence="8">
    <location>
        <begin position="1"/>
        <end position="28"/>
    </location>
</feature>
<evidence type="ECO:0000256" key="8">
    <source>
        <dbReference type="SAM" id="SignalP"/>
    </source>
</evidence>
<proteinExistence type="inferred from homology"/>
<dbReference type="InterPro" id="IPR010130">
    <property type="entry name" value="T1SS_OMP_TolC"/>
</dbReference>
<keyword evidence="3" id="KW-0813">Transport</keyword>
<keyword evidence="10" id="KW-1185">Reference proteome</keyword>
<dbReference type="EMBL" id="JBHLTN010000007">
    <property type="protein sequence ID" value="MFC0591655.1"/>
    <property type="molecule type" value="Genomic_DNA"/>
</dbReference>
<evidence type="ECO:0000256" key="1">
    <source>
        <dbReference type="ARBA" id="ARBA00004442"/>
    </source>
</evidence>
<evidence type="ECO:0000256" key="6">
    <source>
        <dbReference type="ARBA" id="ARBA00023136"/>
    </source>
</evidence>
<keyword evidence="4" id="KW-1134">Transmembrane beta strand</keyword>
<organism evidence="9 10">
    <name type="scientific">Ottowia pentelensis</name>
    <dbReference type="NCBI Taxonomy" id="511108"/>
    <lineage>
        <taxon>Bacteria</taxon>
        <taxon>Pseudomonadati</taxon>
        <taxon>Pseudomonadota</taxon>
        <taxon>Betaproteobacteria</taxon>
        <taxon>Burkholderiales</taxon>
        <taxon>Comamonadaceae</taxon>
        <taxon>Ottowia</taxon>
    </lineage>
</organism>
<keyword evidence="8" id="KW-0732">Signal</keyword>
<dbReference type="SUPFAM" id="SSF56954">
    <property type="entry name" value="Outer membrane efflux proteins (OEP)"/>
    <property type="match status" value="1"/>
</dbReference>
<evidence type="ECO:0000256" key="3">
    <source>
        <dbReference type="ARBA" id="ARBA00022448"/>
    </source>
</evidence>
<protein>
    <submittedName>
        <fullName evidence="9">TolC family outer membrane protein</fullName>
    </submittedName>
</protein>
<keyword evidence="5" id="KW-0812">Transmembrane</keyword>
<dbReference type="NCBIfam" id="TIGR01844">
    <property type="entry name" value="type_I_sec_TolC"/>
    <property type="match status" value="1"/>
</dbReference>